<sequence>MKKHQSCSPYLRYEGKVYEVNAREGMPIFTHQIKEKYRATGRDGRLRVAGGERRLIATLSISTNDFPYLNSRLDKVKVTPA</sequence>
<accession>A0ABQ5YC55</accession>
<evidence type="ECO:0000313" key="2">
    <source>
        <dbReference type="Proteomes" id="UP001156669"/>
    </source>
</evidence>
<dbReference type="EMBL" id="BSOE01000059">
    <property type="protein sequence ID" value="GLR07202.1"/>
    <property type="molecule type" value="Genomic_DNA"/>
</dbReference>
<protein>
    <recommendedName>
        <fullName evidence="3">DUF4222 domain-containing protein</fullName>
    </recommendedName>
</protein>
<gene>
    <name evidence="1" type="ORF">GCM10007906_47900</name>
</gene>
<proteinExistence type="predicted"/>
<evidence type="ECO:0008006" key="3">
    <source>
        <dbReference type="Google" id="ProtNLM"/>
    </source>
</evidence>
<name>A0ABQ5YC55_9VIBR</name>
<dbReference type="RefSeq" id="WP_156117790.1">
    <property type="nucleotide sequence ID" value="NZ_BBLD01000026.1"/>
</dbReference>
<organism evidence="1 2">
    <name type="scientific">Vibrio hyugaensis</name>
    <dbReference type="NCBI Taxonomy" id="1534743"/>
    <lineage>
        <taxon>Bacteria</taxon>
        <taxon>Pseudomonadati</taxon>
        <taxon>Pseudomonadota</taxon>
        <taxon>Gammaproteobacteria</taxon>
        <taxon>Vibrionales</taxon>
        <taxon>Vibrionaceae</taxon>
        <taxon>Vibrio</taxon>
    </lineage>
</organism>
<reference evidence="2" key="1">
    <citation type="journal article" date="2019" name="Int. J. Syst. Evol. Microbiol.">
        <title>The Global Catalogue of Microorganisms (GCM) 10K type strain sequencing project: providing services to taxonomists for standard genome sequencing and annotation.</title>
        <authorList>
            <consortium name="The Broad Institute Genomics Platform"/>
            <consortium name="The Broad Institute Genome Sequencing Center for Infectious Disease"/>
            <person name="Wu L."/>
            <person name="Ma J."/>
        </authorList>
    </citation>
    <scope>NUCLEOTIDE SEQUENCE [LARGE SCALE GENOMIC DNA]</scope>
    <source>
        <strain evidence="2">NBRC 110633</strain>
    </source>
</reference>
<comment type="caution">
    <text evidence="1">The sequence shown here is derived from an EMBL/GenBank/DDBJ whole genome shotgun (WGS) entry which is preliminary data.</text>
</comment>
<keyword evidence="2" id="KW-1185">Reference proteome</keyword>
<dbReference type="Proteomes" id="UP001156669">
    <property type="component" value="Unassembled WGS sequence"/>
</dbReference>
<evidence type="ECO:0000313" key="1">
    <source>
        <dbReference type="EMBL" id="GLR07202.1"/>
    </source>
</evidence>